<reference evidence="1 2" key="1">
    <citation type="journal article" date="2010" name="Nature">
        <title>Genome sequence of the palaeopolyploid soybean.</title>
        <authorList>
            <person name="Schmutz J."/>
            <person name="Cannon S.B."/>
            <person name="Schlueter J."/>
            <person name="Ma J."/>
            <person name="Mitros T."/>
            <person name="Nelson W."/>
            <person name="Hyten D.L."/>
            <person name="Song Q."/>
            <person name="Thelen J.J."/>
            <person name="Cheng J."/>
            <person name="Xu D."/>
            <person name="Hellsten U."/>
            <person name="May G.D."/>
            <person name="Yu Y."/>
            <person name="Sakurai T."/>
            <person name="Umezawa T."/>
            <person name="Bhattacharyya M.K."/>
            <person name="Sandhu D."/>
            <person name="Valliyodan B."/>
            <person name="Lindquist E."/>
            <person name="Peto M."/>
            <person name="Grant D."/>
            <person name="Shu S."/>
            <person name="Goodstein D."/>
            <person name="Barry K."/>
            <person name="Futrell-Griggs M."/>
            <person name="Abernathy B."/>
            <person name="Du J."/>
            <person name="Tian Z."/>
            <person name="Zhu L."/>
            <person name="Gill N."/>
            <person name="Joshi T."/>
            <person name="Libault M."/>
            <person name="Sethuraman A."/>
            <person name="Zhang X.-C."/>
            <person name="Shinozaki K."/>
            <person name="Nguyen H.T."/>
            <person name="Wing R.A."/>
            <person name="Cregan P."/>
            <person name="Specht J."/>
            <person name="Grimwood J."/>
            <person name="Rokhsar D."/>
            <person name="Stacey G."/>
            <person name="Shoemaker R.C."/>
            <person name="Jackson S.A."/>
        </authorList>
    </citation>
    <scope>NUCLEOTIDE SEQUENCE</scope>
    <source>
        <strain evidence="2">cv. Williams 82</strain>
        <tissue evidence="1">Callus</tissue>
    </source>
</reference>
<protein>
    <submittedName>
        <fullName evidence="1 2">Uncharacterized protein</fullName>
    </submittedName>
</protein>
<accession>A0A0R0GKF7</accession>
<gene>
    <name evidence="1" type="ORF">GLYMA_14G106800</name>
</gene>
<dbReference type="Gramene" id="KRH15720">
    <property type="protein sequence ID" value="KRH15720"/>
    <property type="gene ID" value="GLYMA_14G106800"/>
</dbReference>
<reference evidence="2" key="2">
    <citation type="submission" date="2018-02" db="UniProtKB">
        <authorList>
            <consortium name="EnsemblPlants"/>
        </authorList>
    </citation>
    <scope>IDENTIFICATION</scope>
    <source>
        <strain evidence="2">Williams 82</strain>
    </source>
</reference>
<dbReference type="OMA" id="NTICNIR"/>
<dbReference type="EMBL" id="CM000847">
    <property type="protein sequence ID" value="KRH15720.1"/>
    <property type="molecule type" value="Genomic_DNA"/>
</dbReference>
<keyword evidence="3" id="KW-1185">Reference proteome</keyword>
<dbReference type="EnsemblPlants" id="KRH15720">
    <property type="protein sequence ID" value="KRH15720"/>
    <property type="gene ID" value="GLYMA_14G106800"/>
</dbReference>
<dbReference type="InParanoid" id="A0A0R0GKF7"/>
<name>A0A0R0GKF7_SOYBN</name>
<evidence type="ECO:0000313" key="2">
    <source>
        <dbReference type="EnsemblPlants" id="KRH15720"/>
    </source>
</evidence>
<organism evidence="1">
    <name type="scientific">Glycine max</name>
    <name type="common">Soybean</name>
    <name type="synonym">Glycine hispida</name>
    <dbReference type="NCBI Taxonomy" id="3847"/>
    <lineage>
        <taxon>Eukaryota</taxon>
        <taxon>Viridiplantae</taxon>
        <taxon>Streptophyta</taxon>
        <taxon>Embryophyta</taxon>
        <taxon>Tracheophyta</taxon>
        <taxon>Spermatophyta</taxon>
        <taxon>Magnoliopsida</taxon>
        <taxon>eudicotyledons</taxon>
        <taxon>Gunneridae</taxon>
        <taxon>Pentapetalae</taxon>
        <taxon>rosids</taxon>
        <taxon>fabids</taxon>
        <taxon>Fabales</taxon>
        <taxon>Fabaceae</taxon>
        <taxon>Papilionoideae</taxon>
        <taxon>50 kb inversion clade</taxon>
        <taxon>NPAAA clade</taxon>
        <taxon>indigoferoid/millettioid clade</taxon>
        <taxon>Phaseoleae</taxon>
        <taxon>Glycine</taxon>
        <taxon>Glycine subgen. Soja</taxon>
    </lineage>
</organism>
<evidence type="ECO:0000313" key="3">
    <source>
        <dbReference type="Proteomes" id="UP000008827"/>
    </source>
</evidence>
<evidence type="ECO:0000313" key="1">
    <source>
        <dbReference type="EMBL" id="KRH15720.1"/>
    </source>
</evidence>
<reference evidence="1" key="3">
    <citation type="submission" date="2018-07" db="EMBL/GenBank/DDBJ databases">
        <title>WGS assembly of Glycine max.</title>
        <authorList>
            <person name="Schmutz J."/>
            <person name="Cannon S."/>
            <person name="Schlueter J."/>
            <person name="Ma J."/>
            <person name="Mitros T."/>
            <person name="Nelson W."/>
            <person name="Hyten D."/>
            <person name="Song Q."/>
            <person name="Thelen J."/>
            <person name="Cheng J."/>
            <person name="Xu D."/>
            <person name="Hellsten U."/>
            <person name="May G."/>
            <person name="Yu Y."/>
            <person name="Sakurai T."/>
            <person name="Umezawa T."/>
            <person name="Bhattacharyya M."/>
            <person name="Sandhu D."/>
            <person name="Valliyodan B."/>
            <person name="Lindquist E."/>
            <person name="Peto M."/>
            <person name="Grant D."/>
            <person name="Shu S."/>
            <person name="Goodstein D."/>
            <person name="Barry K."/>
            <person name="Futrell-Griggs M."/>
            <person name="Abernathy B."/>
            <person name="Du J."/>
            <person name="Tian Z."/>
            <person name="Zhu L."/>
            <person name="Gill N."/>
            <person name="Joshi T."/>
            <person name="Libault M."/>
            <person name="Sethuraman A."/>
            <person name="Zhang X."/>
            <person name="Shinozaki K."/>
            <person name="Nguyen H."/>
            <person name="Wing R."/>
            <person name="Cregan P."/>
            <person name="Specht J."/>
            <person name="Grimwood J."/>
            <person name="Rokhsar D."/>
            <person name="Stacey G."/>
            <person name="Shoemaker R."/>
            <person name="Jackson S."/>
        </authorList>
    </citation>
    <scope>NUCLEOTIDE SEQUENCE</scope>
    <source>
        <tissue evidence="1">Callus</tissue>
    </source>
</reference>
<sequence length="91" mass="10525">MAPQRIHQKELTTNNTIRFIQPHEKLHQLASFVVCFTLCSNYHLILSKASNLSLDLENEWCVALKETILKIFPNFMSSVKKNNTICNIRGH</sequence>
<dbReference type="Proteomes" id="UP000008827">
    <property type="component" value="Chromosome 14"/>
</dbReference>
<dbReference type="AlphaFoldDB" id="A0A0R0GKF7"/>
<proteinExistence type="predicted"/>